<dbReference type="InterPro" id="IPR053253">
    <property type="entry name" value="Sex_diff_modulator"/>
</dbReference>
<evidence type="ECO:0000313" key="1">
    <source>
        <dbReference type="EnsemblPlants" id="HORVU.MOREX.r3.3HG0319890.1.CDS1"/>
    </source>
</evidence>
<accession>A0A8I6Y6Y2</accession>
<dbReference type="Gramene" id="HORVU.MOREX.r2.3HG0266930.1">
    <property type="protein sequence ID" value="HORVU.MOREX.r2.3HG0266930.1.CDS.1"/>
    <property type="gene ID" value="HORVU.MOREX.r2.3HG0266930"/>
</dbReference>
<evidence type="ECO:0000313" key="2">
    <source>
        <dbReference type="Proteomes" id="UP000011116"/>
    </source>
</evidence>
<organism evidence="1 2">
    <name type="scientific">Hordeum vulgare subsp. vulgare</name>
    <name type="common">Domesticated barley</name>
    <dbReference type="NCBI Taxonomy" id="112509"/>
    <lineage>
        <taxon>Eukaryota</taxon>
        <taxon>Viridiplantae</taxon>
        <taxon>Streptophyta</taxon>
        <taxon>Embryophyta</taxon>
        <taxon>Tracheophyta</taxon>
        <taxon>Spermatophyta</taxon>
        <taxon>Magnoliopsida</taxon>
        <taxon>Liliopsida</taxon>
        <taxon>Poales</taxon>
        <taxon>Poaceae</taxon>
        <taxon>BOP clade</taxon>
        <taxon>Pooideae</taxon>
        <taxon>Triticodae</taxon>
        <taxon>Triticeae</taxon>
        <taxon>Hordeinae</taxon>
        <taxon>Hordeum</taxon>
    </lineage>
</organism>
<dbReference type="PANTHER" id="PTHR33087">
    <property type="entry name" value="OS07G0539200 PROTEIN"/>
    <property type="match status" value="1"/>
</dbReference>
<dbReference type="EnsemblPlants" id="HORVU.MOREX.r3.3HG0319890.1">
    <property type="protein sequence ID" value="HORVU.MOREX.r3.3HG0319890.1.CDS1"/>
    <property type="gene ID" value="HORVU.MOREX.r3.3HG0319890"/>
</dbReference>
<reference evidence="1" key="3">
    <citation type="submission" date="2022-01" db="UniProtKB">
        <authorList>
            <consortium name="EnsemblPlants"/>
        </authorList>
    </citation>
    <scope>IDENTIFICATION</scope>
    <source>
        <strain evidence="1">subsp. vulgare</strain>
    </source>
</reference>
<keyword evidence="2" id="KW-1185">Reference proteome</keyword>
<sequence length="171" mass="18855">MCGGNVSSSTVSPDGMSVVGDGGMAPVVAAPQASRSLLDRRFPQEVWRQGELELRREACHVLISHTPAMDALELRFGRYVLLATAVGDGEQTVTPVAMLATLRQHCGVVPSEVVIEVTCPPHDLWLTFSMEEKCTDVLFLSMKIKCCRRWIQFSRWNGMVRAQLGALEHKS</sequence>
<dbReference type="Gramene" id="HORVU.MOREX.r3.3HG0319890.1">
    <property type="protein sequence ID" value="HORVU.MOREX.r3.3HG0319890.1.CDS1"/>
    <property type="gene ID" value="HORVU.MOREX.r3.3HG0319890"/>
</dbReference>
<reference evidence="2" key="1">
    <citation type="journal article" date="2012" name="Nature">
        <title>A physical, genetic and functional sequence assembly of the barley genome.</title>
        <authorList>
            <consortium name="The International Barley Genome Sequencing Consortium"/>
            <person name="Mayer K.F."/>
            <person name="Waugh R."/>
            <person name="Brown J.W."/>
            <person name="Schulman A."/>
            <person name="Langridge P."/>
            <person name="Platzer M."/>
            <person name="Fincher G.B."/>
            <person name="Muehlbauer G.J."/>
            <person name="Sato K."/>
            <person name="Close T.J."/>
            <person name="Wise R.P."/>
            <person name="Stein N."/>
        </authorList>
    </citation>
    <scope>NUCLEOTIDE SEQUENCE [LARGE SCALE GENOMIC DNA]</scope>
    <source>
        <strain evidence="2">cv. Morex</strain>
    </source>
</reference>
<name>A0A8I6Y6Y2_HORVV</name>
<dbReference type="PANTHER" id="PTHR33087:SF40">
    <property type="entry name" value="GENOME ASSEMBLY, CHROMOSOME: II"/>
    <property type="match status" value="1"/>
</dbReference>
<dbReference type="OMA" id="VEFACPP"/>
<dbReference type="AlphaFoldDB" id="A0A8I6Y6Y2"/>
<dbReference type="Proteomes" id="UP000011116">
    <property type="component" value="Chromosome 3H"/>
</dbReference>
<proteinExistence type="predicted"/>
<reference evidence="1" key="2">
    <citation type="submission" date="2020-10" db="EMBL/GenBank/DDBJ databases">
        <authorList>
            <person name="Scholz U."/>
            <person name="Mascher M."/>
            <person name="Fiebig A."/>
        </authorList>
    </citation>
    <scope>NUCLEOTIDE SEQUENCE [LARGE SCALE GENOMIC DNA]</scope>
    <source>
        <strain evidence="1">cv. Morex</strain>
    </source>
</reference>
<protein>
    <submittedName>
        <fullName evidence="1">Uncharacterized protein</fullName>
    </submittedName>
</protein>